<keyword evidence="4" id="KW-0720">Serine protease</keyword>
<dbReference type="PANTHER" id="PTHR20842:SF0">
    <property type="entry name" value="ALPHA-ASPARTYL DIPEPTIDASE"/>
    <property type="match status" value="1"/>
</dbReference>
<evidence type="ECO:0008006" key="6">
    <source>
        <dbReference type="Google" id="ProtNLM"/>
    </source>
</evidence>
<dbReference type="PANTHER" id="PTHR20842">
    <property type="entry name" value="PROTEASE S51 ALPHA-ASPARTYL DIPEPTIDASE"/>
    <property type="match status" value="1"/>
</dbReference>
<keyword evidence="2" id="KW-0645">Protease</keyword>
<dbReference type="Gene3D" id="3.40.50.880">
    <property type="match status" value="1"/>
</dbReference>
<dbReference type="GO" id="GO:0006508">
    <property type="term" value="P:proteolysis"/>
    <property type="evidence" value="ECO:0007669"/>
    <property type="project" value="UniProtKB-KW"/>
</dbReference>
<accession>A0AAU7APY7</accession>
<evidence type="ECO:0000256" key="3">
    <source>
        <dbReference type="ARBA" id="ARBA00022801"/>
    </source>
</evidence>
<proteinExistence type="inferred from homology"/>
<dbReference type="GO" id="GO:0008236">
    <property type="term" value="F:serine-type peptidase activity"/>
    <property type="evidence" value="ECO:0007669"/>
    <property type="project" value="UniProtKB-KW"/>
</dbReference>
<evidence type="ECO:0000256" key="4">
    <source>
        <dbReference type="ARBA" id="ARBA00022825"/>
    </source>
</evidence>
<evidence type="ECO:0000256" key="1">
    <source>
        <dbReference type="ARBA" id="ARBA00006534"/>
    </source>
</evidence>
<dbReference type="InterPro" id="IPR005320">
    <property type="entry name" value="Peptidase_S51"/>
</dbReference>
<comment type="similarity">
    <text evidence="1">Belongs to the peptidase S51 family.</text>
</comment>
<keyword evidence="3" id="KW-0378">Hydrolase</keyword>
<evidence type="ECO:0000313" key="5">
    <source>
        <dbReference type="EMBL" id="XAY03679.1"/>
    </source>
</evidence>
<organism evidence="5">
    <name type="scientific">Paraconexibacter sp. AEG42_29</name>
    <dbReference type="NCBI Taxonomy" id="2997339"/>
    <lineage>
        <taxon>Bacteria</taxon>
        <taxon>Bacillati</taxon>
        <taxon>Actinomycetota</taxon>
        <taxon>Thermoleophilia</taxon>
        <taxon>Solirubrobacterales</taxon>
        <taxon>Paraconexibacteraceae</taxon>
        <taxon>Paraconexibacter</taxon>
    </lineage>
</organism>
<dbReference type="InterPro" id="IPR029062">
    <property type="entry name" value="Class_I_gatase-like"/>
</dbReference>
<gene>
    <name evidence="5" type="ORF">DSM112329_00499</name>
</gene>
<dbReference type="KEGG" id="parq:DSM112329_00499"/>
<dbReference type="RefSeq" id="WP_354700233.1">
    <property type="nucleotide sequence ID" value="NZ_CP114014.1"/>
</dbReference>
<dbReference type="EMBL" id="CP114014">
    <property type="protein sequence ID" value="XAY03679.1"/>
    <property type="molecule type" value="Genomic_DNA"/>
</dbReference>
<dbReference type="AlphaFoldDB" id="A0AAU7APY7"/>
<dbReference type="Pfam" id="PF03575">
    <property type="entry name" value="Peptidase_S51"/>
    <property type="match status" value="1"/>
</dbReference>
<protein>
    <recommendedName>
        <fullName evidence="6">Peptidase E</fullName>
    </recommendedName>
</protein>
<dbReference type="CDD" id="cd03146">
    <property type="entry name" value="GAT1_Peptidase_E"/>
    <property type="match status" value="1"/>
</dbReference>
<sequence>MEMRVPQIVAFGGGGFSMESSNTLMDDHVLRLTGKRRPKVCFIPTASGDADHYVVRFYRRFAAVADTSHVSLFRRDTGSGAVEGDLEAHLLQQDLIYVGGGSVLSLLGAWRAHRLDTILERAWLGGTVLCGLSAGSLCWFQDAVTAFHGPPERLHGLGLLPYSNCVHYDAEPERAIEFKEFIAAGMSPGFGVDDGAALHFKGTELFDVIASKPAAGARRVECVDGTVVETALSTRYLGMAAPALAA</sequence>
<evidence type="ECO:0000256" key="2">
    <source>
        <dbReference type="ARBA" id="ARBA00022670"/>
    </source>
</evidence>
<name>A0AAU7APY7_9ACTN</name>
<dbReference type="SUPFAM" id="SSF52317">
    <property type="entry name" value="Class I glutamine amidotransferase-like"/>
    <property type="match status" value="1"/>
</dbReference>
<reference evidence="5" key="1">
    <citation type="submission" date="2022-12" db="EMBL/GenBank/DDBJ databases">
        <title>Paraconexibacter alkalitolerans sp. nov. and Baekduia alba sp. nov., isolated from soil and emended description of the genera Paraconexibacter (Chun et al., 2020) and Baekduia (An et al., 2020).</title>
        <authorList>
            <person name="Vieira S."/>
            <person name="Huber K.J."/>
            <person name="Geppert A."/>
            <person name="Wolf J."/>
            <person name="Neumann-Schaal M."/>
            <person name="Muesken M."/>
            <person name="Overmann J."/>
        </authorList>
    </citation>
    <scope>NUCLEOTIDE SEQUENCE</scope>
    <source>
        <strain evidence="5">AEG42_29</strain>
    </source>
</reference>